<dbReference type="Pfam" id="PF02668">
    <property type="entry name" value="TauD"/>
    <property type="match status" value="1"/>
</dbReference>
<protein>
    <submittedName>
        <fullName evidence="4">TauD/TfdA family dioxygenase</fullName>
    </submittedName>
</protein>
<keyword evidence="5" id="KW-1185">Reference proteome</keyword>
<gene>
    <name evidence="4" type="ORF">H4N64_05615</name>
</gene>
<accession>A0A7X1J054</accession>
<evidence type="ECO:0000256" key="2">
    <source>
        <dbReference type="ARBA" id="ARBA00023004"/>
    </source>
</evidence>
<evidence type="ECO:0000313" key="5">
    <source>
        <dbReference type="Proteomes" id="UP000584670"/>
    </source>
</evidence>
<name>A0A7X1J054_9ACTN</name>
<dbReference type="Proteomes" id="UP000584670">
    <property type="component" value="Unassembled WGS sequence"/>
</dbReference>
<dbReference type="Gene3D" id="3.60.130.10">
    <property type="entry name" value="Clavaminate synthase-like"/>
    <property type="match status" value="1"/>
</dbReference>
<evidence type="ECO:0000259" key="3">
    <source>
        <dbReference type="Pfam" id="PF02668"/>
    </source>
</evidence>
<dbReference type="EMBL" id="JACMSF010000004">
    <property type="protein sequence ID" value="MBC2901085.1"/>
    <property type="molecule type" value="Genomic_DNA"/>
</dbReference>
<dbReference type="AlphaFoldDB" id="A0A7X1J054"/>
<organism evidence="4 5">
    <name type="scientific">Streptomyces cupreus</name>
    <dbReference type="NCBI Taxonomy" id="2759956"/>
    <lineage>
        <taxon>Bacteria</taxon>
        <taxon>Bacillati</taxon>
        <taxon>Actinomycetota</taxon>
        <taxon>Actinomycetes</taxon>
        <taxon>Kitasatosporales</taxon>
        <taxon>Streptomycetaceae</taxon>
        <taxon>Streptomyces</taxon>
    </lineage>
</organism>
<comment type="caution">
    <text evidence="4">The sequence shown here is derived from an EMBL/GenBank/DDBJ whole genome shotgun (WGS) entry which is preliminary data.</text>
</comment>
<evidence type="ECO:0000313" key="4">
    <source>
        <dbReference type="EMBL" id="MBC2901085.1"/>
    </source>
</evidence>
<reference evidence="4 5" key="1">
    <citation type="submission" date="2020-08" db="EMBL/GenBank/DDBJ databases">
        <title>Streptomyces sp. PSKA01 genome sequencing and assembly.</title>
        <authorList>
            <person name="Mandal S."/>
            <person name="Maiti P.K."/>
            <person name="Das P."/>
        </authorList>
    </citation>
    <scope>NUCLEOTIDE SEQUENCE [LARGE SCALE GENOMIC DNA]</scope>
    <source>
        <strain evidence="4 5">PSKA01</strain>
    </source>
</reference>
<dbReference type="InterPro" id="IPR003819">
    <property type="entry name" value="TauD/TfdA-like"/>
</dbReference>
<keyword evidence="4" id="KW-0223">Dioxygenase</keyword>
<dbReference type="InterPro" id="IPR042098">
    <property type="entry name" value="TauD-like_sf"/>
</dbReference>
<keyword evidence="2" id="KW-0408">Iron</keyword>
<sequence length="73" mass="8452">MFVTNQQSRIGWARTRVEPLAELLRRTTGESYVYSHRWGQGDVVGWDNFATLHTALPCDSTCHQRLLYRTSIP</sequence>
<dbReference type="GO" id="GO:0051213">
    <property type="term" value="F:dioxygenase activity"/>
    <property type="evidence" value="ECO:0007669"/>
    <property type="project" value="UniProtKB-KW"/>
</dbReference>
<feature type="domain" description="TauD/TfdA-like" evidence="3">
    <location>
        <begin position="3"/>
        <end position="70"/>
    </location>
</feature>
<evidence type="ECO:0000256" key="1">
    <source>
        <dbReference type="ARBA" id="ARBA00023002"/>
    </source>
</evidence>
<proteinExistence type="predicted"/>
<dbReference type="SUPFAM" id="SSF51197">
    <property type="entry name" value="Clavaminate synthase-like"/>
    <property type="match status" value="1"/>
</dbReference>
<keyword evidence="1" id="KW-0560">Oxidoreductase</keyword>